<feature type="region of interest" description="Disordered" evidence="1">
    <location>
        <begin position="296"/>
        <end position="363"/>
    </location>
</feature>
<gene>
    <name evidence="3" type="ORF">EV188_103150</name>
</gene>
<accession>A0A4R6VD37</accession>
<sequence length="588" mass="62274">MFEGFVAESALAGAVPGPELAEHLVAAELLAPSPDPADHSAAGEATWQAANGEGLDRVAGWARMTAWAQAQEMLTVEALVSRAVERAERRPRGTPLDEHVGSVSAEVESVVAELALTWQVAQRTATRRVDEAVSLVSGLPLLVEAMLDGRLGLAHVRAVGAVLLDLDPALRERICRDLLEGTAAGEQIARTPAQLAGTARRAAVRLDPGSARRRERAAARERGVHLSAEDHGMATVTAYLPAAEALLLYRTIDAHSRRVAPEDPADDGERSPDARRADALGDLVALGALAAAGVVPDMEPEPPAEPGTCTCPPPGRRTTNGSSPDEGAPVPTPRSPEDDDVPAATPPPTPPASPKTAPRLAPLRLPRNVQVRVVIPADTLLGLDDRPAELIGYGPITADAARALAAEADATWRRVLTDPVSGAVLDVGHRRYRPPAAMAEHVRNRDLTCTFPGCRVPAQACDLDHVVPFDPLDPAGRTAADNLDPDCRHHHRIKHLPGWAVARGPDGSTVWTTPSGRRYRTIRPVLLPITTEPPTPTPTADREPDSRPDLSAMIGPGPVPDPTALDLRPSRRLRDDGLGALVDHDQPA</sequence>
<dbReference type="EMBL" id="SNYO01000003">
    <property type="protein sequence ID" value="TDQ60652.1"/>
    <property type="molecule type" value="Genomic_DNA"/>
</dbReference>
<feature type="region of interest" description="Disordered" evidence="1">
    <location>
        <begin position="199"/>
        <end position="223"/>
    </location>
</feature>
<evidence type="ECO:0000313" key="4">
    <source>
        <dbReference type="Proteomes" id="UP000295705"/>
    </source>
</evidence>
<dbReference type="AlphaFoldDB" id="A0A4R6VD37"/>
<name>A0A4R6VD37_9PSEU</name>
<evidence type="ECO:0000313" key="3">
    <source>
        <dbReference type="EMBL" id="TDQ60652.1"/>
    </source>
</evidence>
<feature type="compositionally biased region" description="Pro residues" evidence="1">
    <location>
        <begin position="301"/>
        <end position="315"/>
    </location>
</feature>
<dbReference type="Proteomes" id="UP000295705">
    <property type="component" value="Unassembled WGS sequence"/>
</dbReference>
<dbReference type="CDD" id="cd00085">
    <property type="entry name" value="HNHc"/>
    <property type="match status" value="1"/>
</dbReference>
<reference evidence="3 4" key="1">
    <citation type="submission" date="2019-03" db="EMBL/GenBank/DDBJ databases">
        <title>Genomic Encyclopedia of Type Strains, Phase IV (KMG-IV): sequencing the most valuable type-strain genomes for metagenomic binning, comparative biology and taxonomic classification.</title>
        <authorList>
            <person name="Goeker M."/>
        </authorList>
    </citation>
    <scope>NUCLEOTIDE SEQUENCE [LARGE SCALE GENOMIC DNA]</scope>
    <source>
        <strain evidence="3 4">DSM 45775</strain>
    </source>
</reference>
<feature type="compositionally biased region" description="Pro residues" evidence="1">
    <location>
        <begin position="344"/>
        <end position="353"/>
    </location>
</feature>
<dbReference type="RefSeq" id="WP_133826505.1">
    <property type="nucleotide sequence ID" value="NZ_BAABHR010000016.1"/>
</dbReference>
<feature type="region of interest" description="Disordered" evidence="1">
    <location>
        <begin position="528"/>
        <end position="588"/>
    </location>
</feature>
<proteinExistence type="predicted"/>
<dbReference type="InterPro" id="IPR003870">
    <property type="entry name" value="DUF222"/>
</dbReference>
<keyword evidence="4" id="KW-1185">Reference proteome</keyword>
<feature type="domain" description="DUF222" evidence="2">
    <location>
        <begin position="104"/>
        <end position="291"/>
    </location>
</feature>
<feature type="compositionally biased region" description="Basic and acidic residues" evidence="1">
    <location>
        <begin position="210"/>
        <end position="223"/>
    </location>
</feature>
<organism evidence="3 4">
    <name type="scientific">Actinomycetospora succinea</name>
    <dbReference type="NCBI Taxonomy" id="663603"/>
    <lineage>
        <taxon>Bacteria</taxon>
        <taxon>Bacillati</taxon>
        <taxon>Actinomycetota</taxon>
        <taxon>Actinomycetes</taxon>
        <taxon>Pseudonocardiales</taxon>
        <taxon>Pseudonocardiaceae</taxon>
        <taxon>Actinomycetospora</taxon>
    </lineage>
</organism>
<evidence type="ECO:0000256" key="1">
    <source>
        <dbReference type="SAM" id="MobiDB-lite"/>
    </source>
</evidence>
<comment type="caution">
    <text evidence="3">The sequence shown here is derived from an EMBL/GenBank/DDBJ whole genome shotgun (WGS) entry which is preliminary data.</text>
</comment>
<feature type="compositionally biased region" description="Basic and acidic residues" evidence="1">
    <location>
        <begin position="568"/>
        <end position="588"/>
    </location>
</feature>
<evidence type="ECO:0000259" key="2">
    <source>
        <dbReference type="Pfam" id="PF02720"/>
    </source>
</evidence>
<dbReference type="Pfam" id="PF02720">
    <property type="entry name" value="DUF222"/>
    <property type="match status" value="1"/>
</dbReference>
<dbReference type="OrthoDB" id="3576300at2"/>
<dbReference type="InterPro" id="IPR003615">
    <property type="entry name" value="HNH_nuc"/>
</dbReference>
<protein>
    <submittedName>
        <fullName evidence="3">Uncharacterized protein DUF222</fullName>
    </submittedName>
</protein>